<evidence type="ECO:0000313" key="3">
    <source>
        <dbReference type="EMBL" id="KAJ1257273.1"/>
    </source>
</evidence>
<keyword evidence="4" id="KW-1185">Reference proteome</keyword>
<dbReference type="PROSITE" id="PS50158">
    <property type="entry name" value="ZF_CCHC"/>
    <property type="match status" value="1"/>
</dbReference>
<keyword evidence="1" id="KW-0479">Metal-binding</keyword>
<dbReference type="AlphaFoldDB" id="A0A9W8CFU4"/>
<evidence type="ECO:0000259" key="2">
    <source>
        <dbReference type="PROSITE" id="PS50158"/>
    </source>
</evidence>
<feature type="domain" description="CCHC-type" evidence="2">
    <location>
        <begin position="251"/>
        <end position="268"/>
    </location>
</feature>
<dbReference type="SMART" id="SM00343">
    <property type="entry name" value="ZnF_C2HC"/>
    <property type="match status" value="1"/>
</dbReference>
<reference evidence="3 4" key="1">
    <citation type="submission" date="2022-10" db="EMBL/GenBank/DDBJ databases">
        <title>WGS assembly of Paspalum vaginatum 540-79.</title>
        <authorList>
            <person name="Sun G."/>
            <person name="Wase N."/>
            <person name="Shu S."/>
            <person name="Jenkins J."/>
            <person name="Zhou B."/>
            <person name="Torres-Rodriguez J."/>
            <person name="Chen C."/>
            <person name="Sandor L."/>
            <person name="Plott C."/>
            <person name="Yoshinga Y."/>
            <person name="Daum C."/>
            <person name="Qi P."/>
            <person name="Barry K."/>
            <person name="Lipzen A."/>
            <person name="Berry L."/>
            <person name="Pedersen C."/>
            <person name="Gottilla T."/>
            <person name="Foltz A."/>
            <person name="Yu H."/>
            <person name="O'Malley R."/>
            <person name="Zhang C."/>
            <person name="Devos K."/>
            <person name="Sigmon B."/>
            <person name="Yu B."/>
            <person name="Obata T."/>
            <person name="Schmutz J."/>
            <person name="Schnable J."/>
        </authorList>
    </citation>
    <scope>NUCLEOTIDE SEQUENCE [LARGE SCALE GENOMIC DNA]</scope>
    <source>
        <strain evidence="4">cv. 540-79</strain>
    </source>
</reference>
<gene>
    <name evidence="3" type="ORF">BS78_K127100</name>
</gene>
<dbReference type="OrthoDB" id="686744at2759"/>
<dbReference type="GO" id="GO:0003676">
    <property type="term" value="F:nucleic acid binding"/>
    <property type="evidence" value="ECO:0007669"/>
    <property type="project" value="InterPro"/>
</dbReference>
<dbReference type="InterPro" id="IPR036875">
    <property type="entry name" value="Znf_CCHC_sf"/>
</dbReference>
<dbReference type="PANTHER" id="PTHR35317:SF35">
    <property type="entry name" value="DUF4219 DOMAIN-CONTAINING PROTEIN"/>
    <property type="match status" value="1"/>
</dbReference>
<dbReference type="PANTHER" id="PTHR35317">
    <property type="entry name" value="OS04G0629600 PROTEIN"/>
    <property type="match status" value="1"/>
</dbReference>
<keyword evidence="1" id="KW-0863">Zinc-finger</keyword>
<dbReference type="Pfam" id="PF14223">
    <property type="entry name" value="Retrotran_gag_2"/>
    <property type="match status" value="1"/>
</dbReference>
<evidence type="ECO:0000256" key="1">
    <source>
        <dbReference type="PROSITE-ProRule" id="PRU00047"/>
    </source>
</evidence>
<dbReference type="InterPro" id="IPR001878">
    <property type="entry name" value="Znf_CCHC"/>
</dbReference>
<sequence>MTVYLRPMGGRIWKIVNEGFVVLKKDEPTPIDEENLLVNDQAMNVLYEALDVNEFNRIKNLKTAYEIWNKLMEIHEGTTMVKSAKLYVYKGKFDQFVMKKDESVSDMLNRLNDIVNELKGLGFNVSDEDFSRKFLRSLPGRYDTIVTLLVRSDLKKTSPTEVLGEVLTHDIFKKSREEAHGEVVDEKKNCIALKAKSSEVIENDDSDDEASESEDDEEMSLFVRRFNKFMRKMKGSSRRSRSSKKNPFNERKCFECGELGHIAMYCPNKKKKDKSVEEKKKKKFIKKKKNGQAYLVEWDSDASSDSDDEGEASKLIAGIAIKEAPSLFSTPHCLMSKGSSKVYDDDNEYSHDDLVKMLSEADDYKYKEKKKFKALKKLYKSLQVSFEELKISHENLKVDHEQLEEAQNSPLVHEATTIKVDMGVTCDLLDSPTSAPSPTNSSCSTCNGSYLKDGFSCNDTLMIENEMLKKKKDCPSNKNVSFTSYDSRYILTKNAKGVCAQFVGTPKIGAKKNAIWVPKALVTNIQGPKQIWVPKRN</sequence>
<organism evidence="3 4">
    <name type="scientific">Paspalum vaginatum</name>
    <name type="common">seashore paspalum</name>
    <dbReference type="NCBI Taxonomy" id="158149"/>
    <lineage>
        <taxon>Eukaryota</taxon>
        <taxon>Viridiplantae</taxon>
        <taxon>Streptophyta</taxon>
        <taxon>Embryophyta</taxon>
        <taxon>Tracheophyta</taxon>
        <taxon>Spermatophyta</taxon>
        <taxon>Magnoliopsida</taxon>
        <taxon>Liliopsida</taxon>
        <taxon>Poales</taxon>
        <taxon>Poaceae</taxon>
        <taxon>PACMAD clade</taxon>
        <taxon>Panicoideae</taxon>
        <taxon>Andropogonodae</taxon>
        <taxon>Paspaleae</taxon>
        <taxon>Paspalinae</taxon>
        <taxon>Paspalum</taxon>
    </lineage>
</organism>
<comment type="caution">
    <text evidence="3">The sequence shown here is derived from an EMBL/GenBank/DDBJ whole genome shotgun (WGS) entry which is preliminary data.</text>
</comment>
<proteinExistence type="predicted"/>
<dbReference type="Proteomes" id="UP001164776">
    <property type="component" value="Unassembled WGS sequence"/>
</dbReference>
<protein>
    <recommendedName>
        <fullName evidence="2">CCHC-type domain-containing protein</fullName>
    </recommendedName>
</protein>
<evidence type="ECO:0000313" key="4">
    <source>
        <dbReference type="Proteomes" id="UP001164776"/>
    </source>
</evidence>
<dbReference type="GO" id="GO:0008270">
    <property type="term" value="F:zinc ion binding"/>
    <property type="evidence" value="ECO:0007669"/>
    <property type="project" value="UniProtKB-KW"/>
</dbReference>
<dbReference type="EMBL" id="MU629428">
    <property type="protein sequence ID" value="KAJ1257273.1"/>
    <property type="molecule type" value="Genomic_DNA"/>
</dbReference>
<name>A0A9W8CFU4_9POAL</name>
<dbReference type="SUPFAM" id="SSF57756">
    <property type="entry name" value="Retrovirus zinc finger-like domains"/>
    <property type="match status" value="1"/>
</dbReference>
<accession>A0A9W8CFU4</accession>
<keyword evidence="1" id="KW-0862">Zinc</keyword>
<dbReference type="Gene3D" id="4.10.60.10">
    <property type="entry name" value="Zinc finger, CCHC-type"/>
    <property type="match status" value="1"/>
</dbReference>